<evidence type="ECO:0000313" key="3">
    <source>
        <dbReference type="Proteomes" id="UP000828390"/>
    </source>
</evidence>
<name>A0A9D3Z2Q6_DREPO</name>
<organism evidence="2 3">
    <name type="scientific">Dreissena polymorpha</name>
    <name type="common">Zebra mussel</name>
    <name type="synonym">Mytilus polymorpha</name>
    <dbReference type="NCBI Taxonomy" id="45954"/>
    <lineage>
        <taxon>Eukaryota</taxon>
        <taxon>Metazoa</taxon>
        <taxon>Spiralia</taxon>
        <taxon>Lophotrochozoa</taxon>
        <taxon>Mollusca</taxon>
        <taxon>Bivalvia</taxon>
        <taxon>Autobranchia</taxon>
        <taxon>Heteroconchia</taxon>
        <taxon>Euheterodonta</taxon>
        <taxon>Imparidentia</taxon>
        <taxon>Neoheterodontei</taxon>
        <taxon>Myida</taxon>
        <taxon>Dreissenoidea</taxon>
        <taxon>Dreissenidae</taxon>
        <taxon>Dreissena</taxon>
    </lineage>
</organism>
<reference evidence="2" key="1">
    <citation type="journal article" date="2019" name="bioRxiv">
        <title>The Genome of the Zebra Mussel, Dreissena polymorpha: A Resource for Invasive Species Research.</title>
        <authorList>
            <person name="McCartney M.A."/>
            <person name="Auch B."/>
            <person name="Kono T."/>
            <person name="Mallez S."/>
            <person name="Zhang Y."/>
            <person name="Obille A."/>
            <person name="Becker A."/>
            <person name="Abrahante J.E."/>
            <person name="Garbe J."/>
            <person name="Badalamenti J.P."/>
            <person name="Herman A."/>
            <person name="Mangelson H."/>
            <person name="Liachko I."/>
            <person name="Sullivan S."/>
            <person name="Sone E.D."/>
            <person name="Koren S."/>
            <person name="Silverstein K.A.T."/>
            <person name="Beckman K.B."/>
            <person name="Gohl D.M."/>
        </authorList>
    </citation>
    <scope>NUCLEOTIDE SEQUENCE</scope>
    <source>
        <strain evidence="2">Duluth1</strain>
        <tissue evidence="2">Whole animal</tissue>
    </source>
</reference>
<keyword evidence="3" id="KW-1185">Reference proteome</keyword>
<evidence type="ECO:0000313" key="2">
    <source>
        <dbReference type="EMBL" id="KAH3709570.1"/>
    </source>
</evidence>
<keyword evidence="1" id="KW-0472">Membrane</keyword>
<keyword evidence="1" id="KW-0812">Transmembrane</keyword>
<keyword evidence="1" id="KW-1133">Transmembrane helix</keyword>
<reference evidence="2" key="2">
    <citation type="submission" date="2020-11" db="EMBL/GenBank/DDBJ databases">
        <authorList>
            <person name="McCartney M.A."/>
            <person name="Auch B."/>
            <person name="Kono T."/>
            <person name="Mallez S."/>
            <person name="Becker A."/>
            <person name="Gohl D.M."/>
            <person name="Silverstein K.A.T."/>
            <person name="Koren S."/>
            <person name="Bechman K.B."/>
            <person name="Herman A."/>
            <person name="Abrahante J.E."/>
            <person name="Garbe J."/>
        </authorList>
    </citation>
    <scope>NUCLEOTIDE SEQUENCE</scope>
    <source>
        <strain evidence="2">Duluth1</strain>
        <tissue evidence="2">Whole animal</tissue>
    </source>
</reference>
<dbReference type="EMBL" id="JAIWYP010000014">
    <property type="protein sequence ID" value="KAH3709570.1"/>
    <property type="molecule type" value="Genomic_DNA"/>
</dbReference>
<dbReference type="Proteomes" id="UP000828390">
    <property type="component" value="Unassembled WGS sequence"/>
</dbReference>
<evidence type="ECO:0000256" key="1">
    <source>
        <dbReference type="SAM" id="Phobius"/>
    </source>
</evidence>
<proteinExistence type="predicted"/>
<dbReference type="AlphaFoldDB" id="A0A9D3Z2Q6"/>
<gene>
    <name evidence="2" type="ORF">DPMN_069034</name>
</gene>
<sequence length="91" mass="10470">MPFVVMFEVVVFVLLLIMFDFFVATFIPYATALSYSLFVVFWSSLVMPPLMSMSTANLQLEICLPTSHRLRYGGHWGSPFYLLKEKVKHNG</sequence>
<feature type="transmembrane region" description="Helical" evidence="1">
    <location>
        <begin position="33"/>
        <end position="51"/>
    </location>
</feature>
<feature type="transmembrane region" description="Helical" evidence="1">
    <location>
        <begin position="7"/>
        <end position="27"/>
    </location>
</feature>
<protein>
    <submittedName>
        <fullName evidence="2">Uncharacterized protein</fullName>
    </submittedName>
</protein>
<accession>A0A9D3Z2Q6</accession>
<comment type="caution">
    <text evidence="2">The sequence shown here is derived from an EMBL/GenBank/DDBJ whole genome shotgun (WGS) entry which is preliminary data.</text>
</comment>